<feature type="region of interest" description="Disordered" evidence="2">
    <location>
        <begin position="1"/>
        <end position="53"/>
    </location>
</feature>
<feature type="region of interest" description="Disordered" evidence="2">
    <location>
        <begin position="472"/>
        <end position="523"/>
    </location>
</feature>
<keyword evidence="4" id="KW-1185">Reference proteome</keyword>
<dbReference type="InterPro" id="IPR010131">
    <property type="entry name" value="MdtP/NodT-like"/>
</dbReference>
<evidence type="ECO:0000256" key="2">
    <source>
        <dbReference type="SAM" id="MobiDB-lite"/>
    </source>
</evidence>
<feature type="compositionally biased region" description="Basic and acidic residues" evidence="2">
    <location>
        <begin position="492"/>
        <end position="523"/>
    </location>
</feature>
<name>A0A4D7CBM8_9SPHN</name>
<feature type="region of interest" description="Disordered" evidence="2">
    <location>
        <begin position="430"/>
        <end position="449"/>
    </location>
</feature>
<gene>
    <name evidence="3" type="ORF">E6W36_02035</name>
</gene>
<dbReference type="KEGG" id="hgn:E6W36_02035"/>
<evidence type="ECO:0000313" key="3">
    <source>
        <dbReference type="EMBL" id="QCI78832.1"/>
    </source>
</evidence>
<dbReference type="Gene3D" id="1.20.1600.10">
    <property type="entry name" value="Outer membrane efflux proteins (OEP)"/>
    <property type="match status" value="1"/>
</dbReference>
<keyword evidence="1" id="KW-0175">Coiled coil</keyword>
<evidence type="ECO:0000313" key="4">
    <source>
        <dbReference type="Proteomes" id="UP000298714"/>
    </source>
</evidence>
<dbReference type="AlphaFoldDB" id="A0A4D7CBM8"/>
<reference evidence="4" key="1">
    <citation type="submission" date="2019-04" db="EMBL/GenBank/DDBJ databases">
        <title>Complete genome sequence of Sphingomonas sp. W1-2-3.</title>
        <authorList>
            <person name="Im W.T."/>
        </authorList>
    </citation>
    <scope>NUCLEOTIDE SEQUENCE [LARGE SCALE GENOMIC DNA]</scope>
    <source>
        <strain evidence="4">W1-2-3</strain>
    </source>
</reference>
<dbReference type="GO" id="GO:0015562">
    <property type="term" value="F:efflux transmembrane transporter activity"/>
    <property type="evidence" value="ECO:0007669"/>
    <property type="project" value="InterPro"/>
</dbReference>
<accession>A0A4D7CBM8</accession>
<dbReference type="EMBL" id="CP039704">
    <property type="protein sequence ID" value="QCI78832.1"/>
    <property type="molecule type" value="Genomic_DNA"/>
</dbReference>
<evidence type="ECO:0000256" key="1">
    <source>
        <dbReference type="SAM" id="Coils"/>
    </source>
</evidence>
<dbReference type="PANTHER" id="PTHR30203:SF24">
    <property type="entry name" value="BLR4935 PROTEIN"/>
    <property type="match status" value="1"/>
</dbReference>
<proteinExistence type="predicted"/>
<feature type="compositionally biased region" description="Basic and acidic residues" evidence="2">
    <location>
        <begin position="1"/>
        <end position="19"/>
    </location>
</feature>
<dbReference type="PANTHER" id="PTHR30203">
    <property type="entry name" value="OUTER MEMBRANE CATION EFFLUX PROTEIN"/>
    <property type="match status" value="1"/>
</dbReference>
<sequence>MEGRRRGRLTAHEKSREGKDDDDAPLCGVDHRHRAGIRPGPDRAGGWRRRDAPRCRRDRGGAIIRTCRSASPQRAGPSTATRWTRAIRGAAGRLDRSADALARGDRGRRLGIGGASLAGEGKALRTYAGRVDNAAQSGLDAARLRIAGEVRTAWWGLAAARAAVAVDRAQVDIATTNAAQVARLERAGEQSRRDLLLAQAEASTARSRLSQAESALADAEAAFAVLAGTPPADLPAEALATATDVASNPALRAALDRAALADARYRSLAYAARVRPEGTLGVRRERGGVGDPTVPREPFRDALLVGIRVPLGRNQTAVADAELARSEALSAAAEANRLRMKLMADQRAAQTRLDAAQRAFEQAQMRRDALAASQALTERGRAEGEIGFIEVLRGVRRYPRPSAIWRQRRSRGWRRSLPSIKQWACCHDRAQEQDDVGRPDRAGDADDRVARSGAWRRGSWCRATAAGGRIAAAAHGGDQRQLRAGRGGNRGRPHDLDRRFRRQHAGDRRERERDARRQERCRDREERRLCGVRRRLAQGGQA</sequence>
<protein>
    <submittedName>
        <fullName evidence="3">TolC family protein</fullName>
    </submittedName>
</protein>
<dbReference type="SUPFAM" id="SSF56954">
    <property type="entry name" value="Outer membrane efflux proteins (OEP)"/>
    <property type="match status" value="1"/>
</dbReference>
<dbReference type="Proteomes" id="UP000298714">
    <property type="component" value="Chromosome"/>
</dbReference>
<organism evidence="3 4">
    <name type="scientific">Hankyongella ginsenosidimutans</name>
    <dbReference type="NCBI Taxonomy" id="1763828"/>
    <lineage>
        <taxon>Bacteria</taxon>
        <taxon>Pseudomonadati</taxon>
        <taxon>Pseudomonadota</taxon>
        <taxon>Alphaproteobacteria</taxon>
        <taxon>Sphingomonadales</taxon>
        <taxon>Sphingomonadaceae</taxon>
        <taxon>Hankyongella</taxon>
    </lineage>
</organism>
<feature type="coiled-coil region" evidence="1">
    <location>
        <begin position="346"/>
        <end position="373"/>
    </location>
</feature>